<evidence type="ECO:0000256" key="1">
    <source>
        <dbReference type="ARBA" id="ARBA00004613"/>
    </source>
</evidence>
<comment type="subcellular location">
    <subcellularLocation>
        <location evidence="1">Secreted</location>
    </subcellularLocation>
</comment>
<keyword evidence="3" id="KW-1015">Disulfide bond</keyword>
<feature type="non-terminal residue" evidence="5">
    <location>
        <position position="193"/>
    </location>
</feature>
<dbReference type="InterPro" id="IPR013273">
    <property type="entry name" value="ADAMTS/ADAMTS-like"/>
</dbReference>
<protein>
    <recommendedName>
        <fullName evidence="7">Papilin</fullName>
    </recommendedName>
</protein>
<dbReference type="PROSITE" id="PS50092">
    <property type="entry name" value="TSP1"/>
    <property type="match status" value="1"/>
</dbReference>
<dbReference type="EMBL" id="OW152826">
    <property type="protein sequence ID" value="CAH2042386.1"/>
    <property type="molecule type" value="Genomic_DNA"/>
</dbReference>
<feature type="chain" id="PRO_5045825908" description="Papilin" evidence="4">
    <location>
        <begin position="34"/>
        <end position="193"/>
    </location>
</feature>
<dbReference type="SMART" id="SM00209">
    <property type="entry name" value="TSP1"/>
    <property type="match status" value="1"/>
</dbReference>
<proteinExistence type="predicted"/>
<reference evidence="5" key="1">
    <citation type="submission" date="2022-03" db="EMBL/GenBank/DDBJ databases">
        <authorList>
            <person name="Martin H S."/>
        </authorList>
    </citation>
    <scope>NUCLEOTIDE SEQUENCE</scope>
</reference>
<keyword evidence="6" id="KW-1185">Reference proteome</keyword>
<evidence type="ECO:0000256" key="3">
    <source>
        <dbReference type="ARBA" id="ARBA00023157"/>
    </source>
</evidence>
<gene>
    <name evidence="5" type="ORF">IPOD504_LOCUS3779</name>
</gene>
<evidence type="ECO:0000313" key="5">
    <source>
        <dbReference type="EMBL" id="CAH2042386.1"/>
    </source>
</evidence>
<evidence type="ECO:0000256" key="2">
    <source>
        <dbReference type="ARBA" id="ARBA00022525"/>
    </source>
</evidence>
<dbReference type="Proteomes" id="UP000837857">
    <property type="component" value="Chromosome 14"/>
</dbReference>
<sequence>MEQRRHSTRANKPFWASVVVQLAMFTMTTKIAADSVQDLEESLASVYVWSSWGSWGPCSKTCGGGVAVQERECLPRGWTMDSNSTTSIPLRMQRGDCPGVARRYHECNVNPCPEGEPDVRAEQCSAYDNRPFRGRFYNWIPYVDGSAPCMLNCRPMGQQFYASLGVVADGTPCTEPGYRAICIQGVCKVFAIV</sequence>
<keyword evidence="4" id="KW-0732">Signal</keyword>
<organism evidence="5 6">
    <name type="scientific">Iphiclides podalirius</name>
    <name type="common">scarce swallowtail</name>
    <dbReference type="NCBI Taxonomy" id="110791"/>
    <lineage>
        <taxon>Eukaryota</taxon>
        <taxon>Metazoa</taxon>
        <taxon>Ecdysozoa</taxon>
        <taxon>Arthropoda</taxon>
        <taxon>Hexapoda</taxon>
        <taxon>Insecta</taxon>
        <taxon>Pterygota</taxon>
        <taxon>Neoptera</taxon>
        <taxon>Endopterygota</taxon>
        <taxon>Lepidoptera</taxon>
        <taxon>Glossata</taxon>
        <taxon>Ditrysia</taxon>
        <taxon>Papilionoidea</taxon>
        <taxon>Papilionidae</taxon>
        <taxon>Papilioninae</taxon>
        <taxon>Iphiclides</taxon>
    </lineage>
</organism>
<evidence type="ECO:0008006" key="7">
    <source>
        <dbReference type="Google" id="ProtNLM"/>
    </source>
</evidence>
<evidence type="ECO:0000313" key="6">
    <source>
        <dbReference type="Proteomes" id="UP000837857"/>
    </source>
</evidence>
<dbReference type="InterPro" id="IPR000884">
    <property type="entry name" value="TSP1_rpt"/>
</dbReference>
<dbReference type="SUPFAM" id="SSF82895">
    <property type="entry name" value="TSP-1 type 1 repeat"/>
    <property type="match status" value="1"/>
</dbReference>
<dbReference type="PANTHER" id="PTHR13723">
    <property type="entry name" value="ADAMTS A DISINTEGRIN AND METALLOPROTEASE WITH THROMBOSPONDIN MOTIFS PROTEASE"/>
    <property type="match status" value="1"/>
</dbReference>
<dbReference type="Gene3D" id="2.20.100.10">
    <property type="entry name" value="Thrombospondin type-1 (TSP1) repeat"/>
    <property type="match status" value="1"/>
</dbReference>
<dbReference type="PANTHER" id="PTHR13723:SF316">
    <property type="entry name" value="LONELY HEART, ISOFORM A"/>
    <property type="match status" value="1"/>
</dbReference>
<dbReference type="PRINTS" id="PR01857">
    <property type="entry name" value="ADAMTSFAMILY"/>
</dbReference>
<evidence type="ECO:0000256" key="4">
    <source>
        <dbReference type="SAM" id="SignalP"/>
    </source>
</evidence>
<dbReference type="InterPro" id="IPR036383">
    <property type="entry name" value="TSP1_rpt_sf"/>
</dbReference>
<feature type="signal peptide" evidence="4">
    <location>
        <begin position="1"/>
        <end position="33"/>
    </location>
</feature>
<dbReference type="Pfam" id="PF00090">
    <property type="entry name" value="TSP_1"/>
    <property type="match status" value="1"/>
</dbReference>
<keyword evidence="2" id="KW-0964">Secreted</keyword>
<dbReference type="InterPro" id="IPR050439">
    <property type="entry name" value="ADAMTS_ADAMTS-like"/>
</dbReference>
<name>A0ABN8HYR6_9NEOP</name>
<accession>A0ABN8HYR6</accession>